<dbReference type="AlphaFoldDB" id="A0A1D1Y1Z8"/>
<dbReference type="Pfam" id="PF16093">
    <property type="entry name" value="PAC4"/>
    <property type="match status" value="1"/>
</dbReference>
<dbReference type="PANTHER" id="PTHR33559:SF1">
    <property type="entry name" value="PROTEASOME ASSEMBLY CHAPERONE 4"/>
    <property type="match status" value="1"/>
</dbReference>
<reference evidence="1" key="1">
    <citation type="submission" date="2015-07" db="EMBL/GenBank/DDBJ databases">
        <title>Transcriptome Assembly of Anthurium amnicola.</title>
        <authorList>
            <person name="Suzuki J."/>
        </authorList>
    </citation>
    <scope>NUCLEOTIDE SEQUENCE</scope>
</reference>
<dbReference type="PANTHER" id="PTHR33559">
    <property type="entry name" value="PROTEASOME ASSEMBLY CHAPERONE 4"/>
    <property type="match status" value="1"/>
</dbReference>
<proteinExistence type="predicted"/>
<dbReference type="GO" id="GO:0043248">
    <property type="term" value="P:proteasome assembly"/>
    <property type="evidence" value="ECO:0007669"/>
    <property type="project" value="InterPro"/>
</dbReference>
<sequence>MLTEAATPRFEVHTYSHLFLSQQIHFQLTILQDSVFIWVGSEGNEILGNLAIAMPSPLRNNSPTPSSGTTVLANDVDETSKQLGQRLATKFNKQFIVSINLPPSTDQMVLSFAEKKVLAIVKEFFS</sequence>
<keyword evidence="1" id="KW-0647">Proteasome</keyword>
<dbReference type="EMBL" id="GDJX01019268">
    <property type="protein sequence ID" value="JAT48668.1"/>
    <property type="molecule type" value="Transcribed_RNA"/>
</dbReference>
<dbReference type="GO" id="GO:0000502">
    <property type="term" value="C:proteasome complex"/>
    <property type="evidence" value="ECO:0007669"/>
    <property type="project" value="UniProtKB-KW"/>
</dbReference>
<evidence type="ECO:0000313" key="1">
    <source>
        <dbReference type="EMBL" id="JAT48668.1"/>
    </source>
</evidence>
<dbReference type="InterPro" id="IPR032157">
    <property type="entry name" value="PAC4"/>
</dbReference>
<organism evidence="1">
    <name type="scientific">Anthurium amnicola</name>
    <dbReference type="NCBI Taxonomy" id="1678845"/>
    <lineage>
        <taxon>Eukaryota</taxon>
        <taxon>Viridiplantae</taxon>
        <taxon>Streptophyta</taxon>
        <taxon>Embryophyta</taxon>
        <taxon>Tracheophyta</taxon>
        <taxon>Spermatophyta</taxon>
        <taxon>Magnoliopsida</taxon>
        <taxon>Liliopsida</taxon>
        <taxon>Araceae</taxon>
        <taxon>Pothoideae</taxon>
        <taxon>Potheae</taxon>
        <taxon>Anthurium</taxon>
    </lineage>
</organism>
<accession>A0A1D1Y1Z8</accession>
<gene>
    <name evidence="1" type="primary">PSMG4_0</name>
    <name evidence="1" type="ORF">g.141521</name>
</gene>
<name>A0A1D1Y1Z8_9ARAE</name>
<protein>
    <submittedName>
        <fullName evidence="1">Proteasome assembly chaperone 4</fullName>
    </submittedName>
</protein>